<reference evidence="3" key="1">
    <citation type="submission" date="2017-05" db="UniProtKB">
        <authorList>
            <consortium name="EnsemblMetazoa"/>
        </authorList>
    </citation>
    <scope>IDENTIFICATION</scope>
</reference>
<dbReference type="STRING" id="400682.A0A1X7TEA8"/>
<keyword evidence="2" id="KW-0812">Transmembrane</keyword>
<evidence type="ECO:0000256" key="1">
    <source>
        <dbReference type="SAM" id="MobiDB-lite"/>
    </source>
</evidence>
<dbReference type="EnsemblMetazoa" id="Aqu2.1.12944_001">
    <property type="protein sequence ID" value="Aqu2.1.12944_001"/>
    <property type="gene ID" value="Aqu2.1.12944"/>
</dbReference>
<dbReference type="InParanoid" id="A0A1X7TEA8"/>
<dbReference type="AlphaFoldDB" id="A0A1X7TEA8"/>
<evidence type="ECO:0000256" key="2">
    <source>
        <dbReference type="SAM" id="Phobius"/>
    </source>
</evidence>
<dbReference type="Gene3D" id="1.20.1070.10">
    <property type="entry name" value="Rhodopsin 7-helix transmembrane proteins"/>
    <property type="match status" value="1"/>
</dbReference>
<feature type="compositionally biased region" description="Polar residues" evidence="1">
    <location>
        <begin position="357"/>
        <end position="372"/>
    </location>
</feature>
<protein>
    <recommendedName>
        <fullName evidence="4">G-protein coupled receptors family 2 profile 1 domain-containing protein</fullName>
    </recommendedName>
</protein>
<dbReference type="OrthoDB" id="1100386at2759"/>
<evidence type="ECO:0000313" key="3">
    <source>
        <dbReference type="EnsemblMetazoa" id="Aqu2.1.12944_001"/>
    </source>
</evidence>
<feature type="region of interest" description="Disordered" evidence="1">
    <location>
        <begin position="341"/>
        <end position="373"/>
    </location>
</feature>
<evidence type="ECO:0008006" key="4">
    <source>
        <dbReference type="Google" id="ProtNLM"/>
    </source>
</evidence>
<feature type="transmembrane region" description="Helical" evidence="2">
    <location>
        <begin position="658"/>
        <end position="681"/>
    </location>
</feature>
<proteinExistence type="predicted"/>
<organism evidence="3">
    <name type="scientific">Amphimedon queenslandica</name>
    <name type="common">Sponge</name>
    <dbReference type="NCBI Taxonomy" id="400682"/>
    <lineage>
        <taxon>Eukaryota</taxon>
        <taxon>Metazoa</taxon>
        <taxon>Porifera</taxon>
        <taxon>Demospongiae</taxon>
        <taxon>Heteroscleromorpha</taxon>
        <taxon>Haplosclerida</taxon>
        <taxon>Niphatidae</taxon>
        <taxon>Amphimedon</taxon>
    </lineage>
</organism>
<dbReference type="eggNOG" id="ENOG502TDFS">
    <property type="taxonomic scope" value="Eukaryota"/>
</dbReference>
<feature type="region of interest" description="Disordered" evidence="1">
    <location>
        <begin position="398"/>
        <end position="429"/>
    </location>
</feature>
<sequence>TASFSINPIKENCTYNISVRYKTPEAMNFTPWYLAYAINGSNRVCDKSRKIVSLQLPNGSEVQYQLEIQSDNISVTDCCINATRGVRFNYTNETRRYHYKDFFCGLDANDSNKLCPNSSHDAFPTRIIKVGSPFNILSPDSNCSMMIDYDYKKIWGNDKMLLTQSIAGNNKIRFNLKMDGCVQPLPVNSAPNPVLLSMITDQNETIHLAYYAPYANNNWTNFNSTNSSLNRIPVYSPGSWDEPTFIEIDINDTIEGFLLVWTQYHYIPNGERWTLVIRDNTDTFINEQQLHCYSNGKPNNNNRIQMRTGNGSPRAVSYCFKIKDDDDAPCPNFTIPINPASSSSNVPHDSITCIPSEMTTSPNGVTSSPNAVTTSSTSLTSFSITSSSFVTSSSHLLSSKTTESLSPSPSTGGISSISFSTSSPKPSCTPVDVWPETQAGEIARGTCKQGTFNATRRCRDDGTWGMMINCSSSESFERILEEAMENPEAALNSLNDNFTDINVKEVAVLLNFISNSLQNFTEDQAGTALSIVDGIFAMGIDGPQEDKRNIGSQLILTLDDIALKLQEPDVSISIGSIELRSQLLNDSDFDVVKGISSEANSISLPNEIFNTRSSTDPVRIASFIYKDIYWLKSSLSLTVVMGIAWLGNVLFFRKELLFIAYIMTVFIAAQGIIIFILYVPLSSHVRAAYLKSWNDKIVNTGYFSAMIFKRASLASTRTRSIKNISQSATSKSSETPTSSVFVGTSLSVGPPNDPNKILEQELDSMVIPPLPSDYITSEIDRSFVFVNEASIEKEISDE</sequence>
<name>A0A1X7TEA8_AMPQE</name>
<accession>A0A1X7TEA8</accession>
<keyword evidence="2" id="KW-0472">Membrane</keyword>
<keyword evidence="2" id="KW-1133">Transmembrane helix</keyword>
<feature type="compositionally biased region" description="Low complexity" evidence="1">
    <location>
        <begin position="398"/>
        <end position="426"/>
    </location>
</feature>
<feature type="transmembrane region" description="Helical" evidence="2">
    <location>
        <begin position="629"/>
        <end position="651"/>
    </location>
</feature>